<name>A0A5N6HE59_ASPFL</name>
<organism evidence="1">
    <name type="scientific">Aspergillus flavus</name>
    <dbReference type="NCBI Taxonomy" id="5059"/>
    <lineage>
        <taxon>Eukaryota</taxon>
        <taxon>Fungi</taxon>
        <taxon>Dikarya</taxon>
        <taxon>Ascomycota</taxon>
        <taxon>Pezizomycotina</taxon>
        <taxon>Eurotiomycetes</taxon>
        <taxon>Eurotiomycetidae</taxon>
        <taxon>Eurotiales</taxon>
        <taxon>Aspergillaceae</taxon>
        <taxon>Aspergillus</taxon>
        <taxon>Aspergillus subgen. Circumdati</taxon>
    </lineage>
</organism>
<evidence type="ECO:0000313" key="1">
    <source>
        <dbReference type="EMBL" id="KAB8251969.1"/>
    </source>
</evidence>
<sequence>MIRYHKINITILDILELKFITLTQPSSLASSHLPIQPSIFTRSVIIKLPGLGCGVFNVHRCNGDSATSTRAFDRLVSVCSQIGCSGLTKPLHY</sequence>
<dbReference type="AlphaFoldDB" id="A0A5N6HE59"/>
<accession>A0A5N6HE59</accession>
<gene>
    <name evidence="1" type="ORF">BDV35DRAFT_276481</name>
</gene>
<dbReference type="Proteomes" id="UP000325434">
    <property type="component" value="Unassembled WGS sequence"/>
</dbReference>
<proteinExistence type="predicted"/>
<reference evidence="1" key="1">
    <citation type="submission" date="2019-04" db="EMBL/GenBank/DDBJ databases">
        <title>Friends and foes A comparative genomics study of 23 Aspergillus species from section Flavi.</title>
        <authorList>
            <consortium name="DOE Joint Genome Institute"/>
            <person name="Kjaerbolling I."/>
            <person name="Vesth T."/>
            <person name="Frisvad J.C."/>
            <person name="Nybo J.L."/>
            <person name="Theobald S."/>
            <person name="Kildgaard S."/>
            <person name="Isbrandt T."/>
            <person name="Kuo A."/>
            <person name="Sato A."/>
            <person name="Lyhne E.K."/>
            <person name="Kogle M.E."/>
            <person name="Wiebenga A."/>
            <person name="Kun R.S."/>
            <person name="Lubbers R.J."/>
            <person name="Makela M.R."/>
            <person name="Barry K."/>
            <person name="Chovatia M."/>
            <person name="Clum A."/>
            <person name="Daum C."/>
            <person name="Haridas S."/>
            <person name="He G."/>
            <person name="LaButti K."/>
            <person name="Lipzen A."/>
            <person name="Mondo S."/>
            <person name="Riley R."/>
            <person name="Salamov A."/>
            <person name="Simmons B.A."/>
            <person name="Magnuson J.K."/>
            <person name="Henrissat B."/>
            <person name="Mortensen U.H."/>
            <person name="Larsen T.O."/>
            <person name="Devries R.P."/>
            <person name="Grigoriev I.V."/>
            <person name="Machida M."/>
            <person name="Baker S.E."/>
            <person name="Andersen M.R."/>
        </authorList>
    </citation>
    <scope>NUCLEOTIDE SEQUENCE [LARGE SCALE GENOMIC DNA]</scope>
    <source>
        <strain evidence="1">CBS 121.62</strain>
    </source>
</reference>
<protein>
    <submittedName>
        <fullName evidence="1">Uncharacterized protein</fullName>
    </submittedName>
</protein>
<dbReference type="EMBL" id="ML734557">
    <property type="protein sequence ID" value="KAB8251969.1"/>
    <property type="molecule type" value="Genomic_DNA"/>
</dbReference>